<comment type="similarity">
    <text evidence="1">Belongs to the NifX/NifY family.</text>
</comment>
<dbReference type="Gene3D" id="3.30.420.130">
    <property type="entry name" value="Dinitrogenase iron-molybdenum cofactor biosynthesis domain"/>
    <property type="match status" value="1"/>
</dbReference>
<organism evidence="4">
    <name type="scientific">bioreactor metagenome</name>
    <dbReference type="NCBI Taxonomy" id="1076179"/>
    <lineage>
        <taxon>unclassified sequences</taxon>
        <taxon>metagenomes</taxon>
        <taxon>ecological metagenomes</taxon>
    </lineage>
</organism>
<gene>
    <name evidence="4" type="ORF">SDC9_165437</name>
</gene>
<name>A0A645FWV1_9ZZZZ</name>
<dbReference type="EMBL" id="VSSQ01065332">
    <property type="protein sequence ID" value="MPN18079.1"/>
    <property type="molecule type" value="Genomic_DNA"/>
</dbReference>
<dbReference type="PANTHER" id="PTHR33937">
    <property type="entry name" value="IRON-MOLYBDENUM PROTEIN-RELATED-RELATED"/>
    <property type="match status" value="1"/>
</dbReference>
<evidence type="ECO:0000313" key="4">
    <source>
        <dbReference type="EMBL" id="MPN18079.1"/>
    </source>
</evidence>
<dbReference type="InterPro" id="IPR034169">
    <property type="entry name" value="NifX-like"/>
</dbReference>
<protein>
    <recommendedName>
        <fullName evidence="3">Dinitrogenase iron-molybdenum cofactor biosynthesis domain-containing protein</fullName>
    </recommendedName>
</protein>
<evidence type="ECO:0000259" key="3">
    <source>
        <dbReference type="Pfam" id="PF02579"/>
    </source>
</evidence>
<proteinExistence type="inferred from homology"/>
<evidence type="ECO:0000256" key="1">
    <source>
        <dbReference type="ARBA" id="ARBA00010285"/>
    </source>
</evidence>
<dbReference type="CDD" id="cd00853">
    <property type="entry name" value="NifX"/>
    <property type="match status" value="1"/>
</dbReference>
<dbReference type="InterPro" id="IPR036105">
    <property type="entry name" value="DiNase_FeMo-co_biosyn_sf"/>
</dbReference>
<dbReference type="InterPro" id="IPR003731">
    <property type="entry name" value="Di-Nase_FeMo-co_biosynth"/>
</dbReference>
<sequence>MASDSAMSSRRLQLVWSIKQAPQAVLRVAFASTDRTRVNQHFGAAEGFAVYDVTPDKATLVGVAEFAEEAMDGNEDKLLAKVGYLSGCAAVYVMAIGASAIKKLLAAGIQPIRVGEIDAIDDLLVEISGAMRDGGVPWIDRALAAQRKDDDRFAAMEDEGWQG</sequence>
<accession>A0A645FWV1</accession>
<reference evidence="4" key="1">
    <citation type="submission" date="2019-08" db="EMBL/GenBank/DDBJ databases">
        <authorList>
            <person name="Kucharzyk K."/>
            <person name="Murdoch R.W."/>
            <person name="Higgins S."/>
            <person name="Loffler F."/>
        </authorList>
    </citation>
    <scope>NUCLEOTIDE SEQUENCE</scope>
</reference>
<dbReference type="PANTHER" id="PTHR33937:SF1">
    <property type="entry name" value="IRON-MOLIBDENUM COFACTOR PROCESSING PROTEIN"/>
    <property type="match status" value="1"/>
</dbReference>
<dbReference type="Pfam" id="PF02579">
    <property type="entry name" value="Nitro_FeMo-Co"/>
    <property type="match status" value="1"/>
</dbReference>
<keyword evidence="2" id="KW-0535">Nitrogen fixation</keyword>
<dbReference type="SUPFAM" id="SSF53146">
    <property type="entry name" value="Nitrogenase accessory factor-like"/>
    <property type="match status" value="1"/>
</dbReference>
<evidence type="ECO:0000256" key="2">
    <source>
        <dbReference type="ARBA" id="ARBA00023231"/>
    </source>
</evidence>
<dbReference type="AlphaFoldDB" id="A0A645FWV1"/>
<dbReference type="InterPro" id="IPR051840">
    <property type="entry name" value="NifX/NifY_domain"/>
</dbReference>
<feature type="domain" description="Dinitrogenase iron-molybdenum cofactor biosynthesis" evidence="3">
    <location>
        <begin position="35"/>
        <end position="125"/>
    </location>
</feature>
<comment type="caution">
    <text evidence="4">The sequence shown here is derived from an EMBL/GenBank/DDBJ whole genome shotgun (WGS) entry which is preliminary data.</text>
</comment>